<dbReference type="PANTHER" id="PTHR46320:SF1">
    <property type="entry name" value="GLYCEROPHOSPHODIESTER PHOSPHODIESTERASE 1"/>
    <property type="match status" value="1"/>
</dbReference>
<dbReference type="PROSITE" id="PS51704">
    <property type="entry name" value="GP_PDE"/>
    <property type="match status" value="1"/>
</dbReference>
<dbReference type="Gene3D" id="3.20.20.190">
    <property type="entry name" value="Phosphatidylinositol (PI) phosphodiesterase"/>
    <property type="match status" value="1"/>
</dbReference>
<dbReference type="GO" id="GO:0006644">
    <property type="term" value="P:phospholipid metabolic process"/>
    <property type="evidence" value="ECO:0007669"/>
    <property type="project" value="TreeGrafter"/>
</dbReference>
<dbReference type="PROSITE" id="PS51257">
    <property type="entry name" value="PROKAR_LIPOPROTEIN"/>
    <property type="match status" value="1"/>
</dbReference>
<gene>
    <name evidence="2" type="ORF">C9I94_05600</name>
</gene>
<dbReference type="GO" id="GO:0006580">
    <property type="term" value="P:ethanolamine metabolic process"/>
    <property type="evidence" value="ECO:0007669"/>
    <property type="project" value="TreeGrafter"/>
</dbReference>
<feature type="domain" description="GP-PDE" evidence="1">
    <location>
        <begin position="83"/>
        <end position="377"/>
    </location>
</feature>
<reference evidence="2 3" key="1">
    <citation type="submission" date="2018-01" db="EMBL/GenBank/DDBJ databases">
        <title>Whole genome sequencing of Histamine producing bacteria.</title>
        <authorList>
            <person name="Butler K."/>
        </authorList>
    </citation>
    <scope>NUCLEOTIDE SEQUENCE [LARGE SCALE GENOMIC DNA]</scope>
    <source>
        <strain evidence="2 3">DSM 24669</strain>
    </source>
</reference>
<dbReference type="SUPFAM" id="SSF51695">
    <property type="entry name" value="PLC-like phosphodiesterases"/>
    <property type="match status" value="1"/>
</dbReference>
<accession>A0A0J8V8X9</accession>
<dbReference type="InterPro" id="IPR030395">
    <property type="entry name" value="GP_PDE_dom"/>
</dbReference>
<evidence type="ECO:0000259" key="1">
    <source>
        <dbReference type="PROSITE" id="PS51704"/>
    </source>
</evidence>
<dbReference type="EMBL" id="PYLZ01000002">
    <property type="protein sequence ID" value="PSW26024.1"/>
    <property type="molecule type" value="Genomic_DNA"/>
</dbReference>
<dbReference type="GO" id="GO:0005886">
    <property type="term" value="C:plasma membrane"/>
    <property type="evidence" value="ECO:0007669"/>
    <property type="project" value="TreeGrafter"/>
</dbReference>
<dbReference type="Pfam" id="PF03009">
    <property type="entry name" value="GDPD"/>
    <property type="match status" value="1"/>
</dbReference>
<protein>
    <recommendedName>
        <fullName evidence="1">GP-PDE domain-containing protein</fullName>
    </recommendedName>
</protein>
<proteinExistence type="predicted"/>
<evidence type="ECO:0000313" key="3">
    <source>
        <dbReference type="Proteomes" id="UP000240481"/>
    </source>
</evidence>
<dbReference type="STRING" id="680026.AB733_15460"/>
<dbReference type="PANTHER" id="PTHR46320">
    <property type="entry name" value="GLYCEROPHOSPHODIESTER PHOSPHODIESTERASE 1"/>
    <property type="match status" value="1"/>
</dbReference>
<organism evidence="2 3">
    <name type="scientific">Photobacterium swingsii</name>
    <dbReference type="NCBI Taxonomy" id="680026"/>
    <lineage>
        <taxon>Bacteria</taxon>
        <taxon>Pseudomonadati</taxon>
        <taxon>Pseudomonadota</taxon>
        <taxon>Gammaproteobacteria</taxon>
        <taxon>Vibrionales</taxon>
        <taxon>Vibrionaceae</taxon>
        <taxon>Photobacterium</taxon>
    </lineage>
</organism>
<comment type="caution">
    <text evidence="2">The sequence shown here is derived from an EMBL/GenBank/DDBJ whole genome shotgun (WGS) entry which is preliminary data.</text>
</comment>
<dbReference type="AlphaFoldDB" id="A0A0J8V8X9"/>
<evidence type="ECO:0000313" key="2">
    <source>
        <dbReference type="EMBL" id="PSW26024.1"/>
    </source>
</evidence>
<dbReference type="Proteomes" id="UP000240481">
    <property type="component" value="Unassembled WGS sequence"/>
</dbReference>
<keyword evidence="3" id="KW-1185">Reference proteome</keyword>
<dbReference type="GO" id="GO:0070291">
    <property type="term" value="P:N-acylethanolamine metabolic process"/>
    <property type="evidence" value="ECO:0007669"/>
    <property type="project" value="TreeGrafter"/>
</dbReference>
<name>A0A0J8V8X9_9GAMM</name>
<sequence length="471" mass="52588">MFARYSFLPLLVLVLLQGCSSQLKPEGERFQLLSHYPDNAEGAKYGSENLDTGALVDSQYALTDRNLYLTLGGDLGFFNQTCPLKVGVERGDARFSENSLDALEYASRNGFDVVNISARVTKAGNWFAYHDDETGRAAANKQGHRKKFYDLSTNDLSKLRLRDRDGQLTDDRIPSIKEIVNTWDPYLAHQRLAINIQGDATLDQLSELNRIVKRALASGSYFFTSGKLYQLQHLRGLDNGVYLGYVWGPDSLSSQRYKRSIRQAISNDKMYQRNRGSSNRAIDLALAKQNHPKLSATEVARKLGDNAGLHVDIRSYAKHSTIYQRAKENNLSVSTYSINGDDYHINTLQSLASKNKPLPDVADVTTSKYKVCASLFPRLIAENGGYLPRTDQGKKISQLPKNGDFSAIELQGDYLKNGYYLAIDGEVKPLKVNKKVAEKVTKKAVIITVPEIPADTDLNVVFDPIHIVIPE</sequence>
<dbReference type="OrthoDB" id="8662332at2"/>
<dbReference type="InterPro" id="IPR017946">
    <property type="entry name" value="PLC-like_Pdiesterase_TIM-brl"/>
</dbReference>
<dbReference type="RefSeq" id="WP_048899571.1">
    <property type="nucleotide sequence ID" value="NZ_AP024852.1"/>
</dbReference>
<dbReference type="GO" id="GO:0008889">
    <property type="term" value="F:glycerophosphodiester phosphodiesterase activity"/>
    <property type="evidence" value="ECO:0007669"/>
    <property type="project" value="TreeGrafter"/>
</dbReference>